<dbReference type="STRING" id="857566.A0A1E3PJY8"/>
<evidence type="ECO:0000259" key="1">
    <source>
        <dbReference type="Pfam" id="PF20778"/>
    </source>
</evidence>
<dbReference type="Proteomes" id="UP000095009">
    <property type="component" value="Unassembled WGS sequence"/>
</dbReference>
<gene>
    <name evidence="2" type="ORF">NADFUDRAFT_46372</name>
</gene>
<accession>A0A1E3PJY8</accession>
<evidence type="ECO:0000313" key="2">
    <source>
        <dbReference type="EMBL" id="ODQ65731.1"/>
    </source>
</evidence>
<dbReference type="InterPro" id="IPR048401">
    <property type="entry name" value="SLS1_C"/>
</dbReference>
<evidence type="ECO:0000313" key="3">
    <source>
        <dbReference type="Proteomes" id="UP000095009"/>
    </source>
</evidence>
<dbReference type="EMBL" id="KV454409">
    <property type="protein sequence ID" value="ODQ65731.1"/>
    <property type="molecule type" value="Genomic_DNA"/>
</dbReference>
<organism evidence="2 3">
    <name type="scientific">Nadsonia fulvescens var. elongata DSM 6958</name>
    <dbReference type="NCBI Taxonomy" id="857566"/>
    <lineage>
        <taxon>Eukaryota</taxon>
        <taxon>Fungi</taxon>
        <taxon>Dikarya</taxon>
        <taxon>Ascomycota</taxon>
        <taxon>Saccharomycotina</taxon>
        <taxon>Dipodascomycetes</taxon>
        <taxon>Dipodascales</taxon>
        <taxon>Dipodascales incertae sedis</taxon>
        <taxon>Nadsonia</taxon>
    </lineage>
</organism>
<dbReference type="Pfam" id="PF20778">
    <property type="entry name" value="SLS1_C"/>
    <property type="match status" value="1"/>
</dbReference>
<protein>
    <recommendedName>
        <fullName evidence="1">SLS1 C-terminal domain-containing protein</fullName>
    </recommendedName>
</protein>
<feature type="domain" description="SLS1 C-terminal" evidence="1">
    <location>
        <begin position="2"/>
        <end position="141"/>
    </location>
</feature>
<reference evidence="2 3" key="1">
    <citation type="journal article" date="2016" name="Proc. Natl. Acad. Sci. U.S.A.">
        <title>Comparative genomics of biotechnologically important yeasts.</title>
        <authorList>
            <person name="Riley R."/>
            <person name="Haridas S."/>
            <person name="Wolfe K.H."/>
            <person name="Lopes M.R."/>
            <person name="Hittinger C.T."/>
            <person name="Goeker M."/>
            <person name="Salamov A.A."/>
            <person name="Wisecaver J.H."/>
            <person name="Long T.M."/>
            <person name="Calvey C.H."/>
            <person name="Aerts A.L."/>
            <person name="Barry K.W."/>
            <person name="Choi C."/>
            <person name="Clum A."/>
            <person name="Coughlan A.Y."/>
            <person name="Deshpande S."/>
            <person name="Douglass A.P."/>
            <person name="Hanson S.J."/>
            <person name="Klenk H.-P."/>
            <person name="LaButti K.M."/>
            <person name="Lapidus A."/>
            <person name="Lindquist E.A."/>
            <person name="Lipzen A.M."/>
            <person name="Meier-Kolthoff J.P."/>
            <person name="Ohm R.A."/>
            <person name="Otillar R.P."/>
            <person name="Pangilinan J.L."/>
            <person name="Peng Y."/>
            <person name="Rokas A."/>
            <person name="Rosa C.A."/>
            <person name="Scheuner C."/>
            <person name="Sibirny A.A."/>
            <person name="Slot J.C."/>
            <person name="Stielow J.B."/>
            <person name="Sun H."/>
            <person name="Kurtzman C.P."/>
            <person name="Blackwell M."/>
            <person name="Grigoriev I.V."/>
            <person name="Jeffries T.W."/>
        </authorList>
    </citation>
    <scope>NUCLEOTIDE SEQUENCE [LARGE SCALE GENOMIC DNA]</scope>
    <source>
        <strain evidence="2 3">DSM 6958</strain>
    </source>
</reference>
<proteinExistence type="predicted"/>
<dbReference type="AlphaFoldDB" id="A0A1E3PJY8"/>
<name>A0A1E3PJY8_9ASCO</name>
<keyword evidence="3" id="KW-1185">Reference proteome</keyword>
<sequence>MVQLSFVPDPFHGALEECEAAPPVEMWIPLDEFEQGDITAAQIVTLDQESSTILSMPDKPCDLKLAMTHTTAVDFSQVGVHRFLNDCQLDFSAEKKIRIPNFLEMEINESQIHTANNSAKTLETAESTNIRNKKRKVRYVY</sequence>
<feature type="non-terminal residue" evidence="2">
    <location>
        <position position="141"/>
    </location>
</feature>